<keyword evidence="5" id="KW-1185">Reference proteome</keyword>
<feature type="region of interest" description="Disordered" evidence="1">
    <location>
        <begin position="1"/>
        <end position="96"/>
    </location>
</feature>
<reference evidence="4 5" key="1">
    <citation type="journal article" date="2019" name="Sci. Rep.">
        <title>Orb-weaving spider Araneus ventricosus genome elucidates the spidroin gene catalogue.</title>
        <authorList>
            <person name="Kono N."/>
            <person name="Nakamura H."/>
            <person name="Ohtoshi R."/>
            <person name="Moran D.A.P."/>
            <person name="Shinohara A."/>
            <person name="Yoshida Y."/>
            <person name="Fujiwara M."/>
            <person name="Mori M."/>
            <person name="Tomita M."/>
            <person name="Arakawa K."/>
        </authorList>
    </citation>
    <scope>NUCLEOTIDE SEQUENCE [LARGE SCALE GENOMIC DNA]</scope>
</reference>
<dbReference type="AlphaFoldDB" id="A0A4Y2UGB7"/>
<dbReference type="EMBL" id="BGPR01036785">
    <property type="protein sequence ID" value="GBO12129.1"/>
    <property type="molecule type" value="Genomic_DNA"/>
</dbReference>
<evidence type="ECO:0000313" key="4">
    <source>
        <dbReference type="EMBL" id="GBO12129.1"/>
    </source>
</evidence>
<organism evidence="4 5">
    <name type="scientific">Araneus ventricosus</name>
    <name type="common">Orbweaver spider</name>
    <name type="synonym">Epeira ventricosa</name>
    <dbReference type="NCBI Taxonomy" id="182803"/>
    <lineage>
        <taxon>Eukaryota</taxon>
        <taxon>Metazoa</taxon>
        <taxon>Ecdysozoa</taxon>
        <taxon>Arthropoda</taxon>
        <taxon>Chelicerata</taxon>
        <taxon>Arachnida</taxon>
        <taxon>Araneae</taxon>
        <taxon>Araneomorphae</taxon>
        <taxon>Entelegynae</taxon>
        <taxon>Araneoidea</taxon>
        <taxon>Araneidae</taxon>
        <taxon>Araneus</taxon>
    </lineage>
</organism>
<evidence type="ECO:0000313" key="5">
    <source>
        <dbReference type="Proteomes" id="UP000499080"/>
    </source>
</evidence>
<feature type="compositionally biased region" description="Basic and acidic residues" evidence="1">
    <location>
        <begin position="1"/>
        <end position="26"/>
    </location>
</feature>
<dbReference type="EMBL" id="BGPR01036781">
    <property type="protein sequence ID" value="GBO12127.1"/>
    <property type="molecule type" value="Genomic_DNA"/>
</dbReference>
<gene>
    <name evidence="3" type="ORF">AVEN_191760_1</name>
    <name evidence="4" type="ORF">AVEN_270194_1</name>
    <name evidence="2" type="ORF">AVEN_6934_1</name>
</gene>
<comment type="caution">
    <text evidence="4">The sequence shown here is derived from an EMBL/GenBank/DDBJ whole genome shotgun (WGS) entry which is preliminary data.</text>
</comment>
<evidence type="ECO:0000313" key="2">
    <source>
        <dbReference type="EMBL" id="GBO12020.1"/>
    </source>
</evidence>
<accession>A0A4Y2UGB7</accession>
<sequence length="96" mass="10844">DDDGQVHESVVEKVVEKCPKKEKENPSSKASEYHCLNSSSSSEDESSSPEKPSNLNQRVRKEKENTKISSKVSSIKKSRLEKYKKRKSKEASKCSL</sequence>
<dbReference type="EMBL" id="BGPR01036702">
    <property type="protein sequence ID" value="GBO12020.1"/>
    <property type="molecule type" value="Genomic_DNA"/>
</dbReference>
<protein>
    <submittedName>
        <fullName evidence="4">Uncharacterized protein</fullName>
    </submittedName>
</protein>
<evidence type="ECO:0000256" key="1">
    <source>
        <dbReference type="SAM" id="MobiDB-lite"/>
    </source>
</evidence>
<dbReference type="Proteomes" id="UP000499080">
    <property type="component" value="Unassembled WGS sequence"/>
</dbReference>
<evidence type="ECO:0000313" key="3">
    <source>
        <dbReference type="EMBL" id="GBO12127.1"/>
    </source>
</evidence>
<feature type="non-terminal residue" evidence="4">
    <location>
        <position position="1"/>
    </location>
</feature>
<name>A0A4Y2UGB7_ARAVE</name>
<feature type="compositionally biased region" description="Basic residues" evidence="1">
    <location>
        <begin position="74"/>
        <end position="88"/>
    </location>
</feature>
<proteinExistence type="predicted"/>